<evidence type="ECO:0000256" key="5">
    <source>
        <dbReference type="SAM" id="Phobius"/>
    </source>
</evidence>
<dbReference type="GO" id="GO:0000045">
    <property type="term" value="P:autophagosome assembly"/>
    <property type="evidence" value="ECO:0007669"/>
    <property type="project" value="TreeGrafter"/>
</dbReference>
<dbReference type="GO" id="GO:0005789">
    <property type="term" value="C:endoplasmic reticulum membrane"/>
    <property type="evidence" value="ECO:0007669"/>
    <property type="project" value="TreeGrafter"/>
</dbReference>
<dbReference type="InterPro" id="IPR038623">
    <property type="entry name" value="STING_C_sf"/>
</dbReference>
<dbReference type="KEGG" id="aten:116303443"/>
<evidence type="ECO:0000313" key="8">
    <source>
        <dbReference type="Proteomes" id="UP000515163"/>
    </source>
</evidence>
<keyword evidence="8" id="KW-1185">Reference proteome</keyword>
<keyword evidence="2 5" id="KW-0812">Transmembrane</keyword>
<feature type="domain" description="STING ligand-binding" evidence="6">
    <location>
        <begin position="172"/>
        <end position="354"/>
    </location>
</feature>
<dbReference type="GeneID" id="116303443"/>
<dbReference type="Pfam" id="PF15009">
    <property type="entry name" value="STING_LBD"/>
    <property type="match status" value="1"/>
</dbReference>
<feature type="transmembrane region" description="Helical" evidence="5">
    <location>
        <begin position="20"/>
        <end position="40"/>
    </location>
</feature>
<dbReference type="GO" id="GO:0035438">
    <property type="term" value="F:cyclic-di-GMP binding"/>
    <property type="evidence" value="ECO:0007669"/>
    <property type="project" value="TreeGrafter"/>
</dbReference>
<dbReference type="GO" id="GO:0061507">
    <property type="term" value="F:2',3'-cyclic GMP-AMP binding"/>
    <property type="evidence" value="ECO:0007669"/>
    <property type="project" value="TreeGrafter"/>
</dbReference>
<keyword evidence="3 5" id="KW-1133">Transmembrane helix</keyword>
<dbReference type="GO" id="GO:0032481">
    <property type="term" value="P:positive regulation of type I interferon production"/>
    <property type="evidence" value="ECO:0007669"/>
    <property type="project" value="InterPro"/>
</dbReference>
<comment type="subcellular location">
    <subcellularLocation>
        <location evidence="1">Membrane</location>
        <topology evidence="1">Multi-pass membrane protein</topology>
    </subcellularLocation>
</comment>
<accession>A0A6P8IR02</accession>
<proteinExistence type="predicted"/>
<dbReference type="AlphaFoldDB" id="A0A6P8IR02"/>
<evidence type="ECO:0000256" key="4">
    <source>
        <dbReference type="ARBA" id="ARBA00023136"/>
    </source>
</evidence>
<dbReference type="GO" id="GO:0005776">
    <property type="term" value="C:autophagosome"/>
    <property type="evidence" value="ECO:0007669"/>
    <property type="project" value="TreeGrafter"/>
</dbReference>
<feature type="transmembrane region" description="Helical" evidence="5">
    <location>
        <begin position="101"/>
        <end position="122"/>
    </location>
</feature>
<dbReference type="PANTHER" id="PTHR34339:SF1">
    <property type="entry name" value="STIMULATOR OF INTERFERON GENES PROTEIN"/>
    <property type="match status" value="1"/>
</dbReference>
<dbReference type="GO" id="GO:0061709">
    <property type="term" value="P:reticulophagy"/>
    <property type="evidence" value="ECO:0007669"/>
    <property type="project" value="TreeGrafter"/>
</dbReference>
<dbReference type="InParanoid" id="A0A6P8IR02"/>
<name>A0A6P8IR02_ACTTE</name>
<dbReference type="FunCoup" id="A0A6P8IR02">
    <property type="interactions" value="326"/>
</dbReference>
<evidence type="ECO:0000313" key="9">
    <source>
        <dbReference type="RefSeq" id="XP_031568835.1"/>
    </source>
</evidence>
<dbReference type="InterPro" id="IPR055434">
    <property type="entry name" value="STING_TM"/>
</dbReference>
<feature type="domain" description="STING transmembrane" evidence="7">
    <location>
        <begin position="57"/>
        <end position="170"/>
    </location>
</feature>
<dbReference type="GO" id="GO:0016239">
    <property type="term" value="P:positive regulation of macroautophagy"/>
    <property type="evidence" value="ECO:0007669"/>
    <property type="project" value="TreeGrafter"/>
</dbReference>
<dbReference type="PANTHER" id="PTHR34339">
    <property type="entry name" value="STIMULATOR OF INTERFERON GENES PROTEIN"/>
    <property type="match status" value="1"/>
</dbReference>
<dbReference type="GO" id="GO:0002218">
    <property type="term" value="P:activation of innate immune response"/>
    <property type="evidence" value="ECO:0007669"/>
    <property type="project" value="InterPro"/>
</dbReference>
<dbReference type="Proteomes" id="UP000515163">
    <property type="component" value="Unplaced"/>
</dbReference>
<evidence type="ECO:0000259" key="6">
    <source>
        <dbReference type="Pfam" id="PF15009"/>
    </source>
</evidence>
<gene>
    <name evidence="9" type="primary">LOC116303443</name>
</gene>
<dbReference type="RefSeq" id="XP_031568835.1">
    <property type="nucleotide sequence ID" value="XM_031712975.1"/>
</dbReference>
<dbReference type="InterPro" id="IPR055432">
    <property type="entry name" value="STING_LBD"/>
</dbReference>
<dbReference type="Pfam" id="PF23417">
    <property type="entry name" value="STING_TM"/>
    <property type="match status" value="1"/>
</dbReference>
<evidence type="ECO:0000256" key="1">
    <source>
        <dbReference type="ARBA" id="ARBA00004141"/>
    </source>
</evidence>
<feature type="transmembrane region" description="Helical" evidence="5">
    <location>
        <begin position="134"/>
        <end position="153"/>
    </location>
</feature>
<dbReference type="InterPro" id="IPR029158">
    <property type="entry name" value="STING"/>
</dbReference>
<evidence type="ECO:0000256" key="3">
    <source>
        <dbReference type="ARBA" id="ARBA00022989"/>
    </source>
</evidence>
<sequence length="364" mass="41984">MPNTRAEENNGFGPLYKPRGYGSIFASAFIIFIYLAFTLFLEKSNTRQSWNVYLFAVGFSFLALLIGELIRRFCLFTEEYRHLDARYEGSFKKAGRALFGFSNNALVCVLTCIAIIIAGVFCNENDWASFNPDYVRVFFLNAVFMPIFIYIVGLRDPSTVEYSQNNEKQNKNLADGLAWSFYFGYLKFVLPALKGQINESEKYRFEIDVQKLFIILPKNCQVFDKISNEDTDPQKLIKDEENLPPLRKNRGGIQDRIYRHTVHSITERKPGGKDKKHYCVMEYATPLMTLFDMSDDRNAGLSREERDQQVVLFISKLKQILDEDKECKGKYELVTFSGEAGQDLAKIMIDNLKNPALEMEHHQG</sequence>
<evidence type="ECO:0000259" key="7">
    <source>
        <dbReference type="Pfam" id="PF23417"/>
    </source>
</evidence>
<dbReference type="Gene3D" id="1.20.5.5200">
    <property type="match status" value="1"/>
</dbReference>
<dbReference type="GO" id="GO:0045087">
    <property type="term" value="P:innate immune response"/>
    <property type="evidence" value="ECO:0007669"/>
    <property type="project" value="TreeGrafter"/>
</dbReference>
<dbReference type="OrthoDB" id="6053839at2759"/>
<protein>
    <submittedName>
        <fullName evidence="9">Stimulator of interferon genes protein-like</fullName>
    </submittedName>
</protein>
<organism evidence="8 9">
    <name type="scientific">Actinia tenebrosa</name>
    <name type="common">Australian red waratah sea anemone</name>
    <dbReference type="NCBI Taxonomy" id="6105"/>
    <lineage>
        <taxon>Eukaryota</taxon>
        <taxon>Metazoa</taxon>
        <taxon>Cnidaria</taxon>
        <taxon>Anthozoa</taxon>
        <taxon>Hexacorallia</taxon>
        <taxon>Actiniaria</taxon>
        <taxon>Actiniidae</taxon>
        <taxon>Actinia</taxon>
    </lineage>
</organism>
<reference evidence="9" key="1">
    <citation type="submission" date="2025-08" db="UniProtKB">
        <authorList>
            <consortium name="RefSeq"/>
        </authorList>
    </citation>
    <scope>IDENTIFICATION</scope>
    <source>
        <tissue evidence="9">Tentacle</tissue>
    </source>
</reference>
<evidence type="ECO:0000256" key="2">
    <source>
        <dbReference type="ARBA" id="ARBA00022692"/>
    </source>
</evidence>
<dbReference type="Gene3D" id="3.40.50.12100">
    <property type="entry name" value="Stimulator of interferon genes protein"/>
    <property type="match status" value="1"/>
</dbReference>
<keyword evidence="4 5" id="KW-0472">Membrane</keyword>
<feature type="transmembrane region" description="Helical" evidence="5">
    <location>
        <begin position="52"/>
        <end position="70"/>
    </location>
</feature>